<dbReference type="Proteomes" id="UP000095472">
    <property type="component" value="Chromosome"/>
</dbReference>
<organism evidence="1 2">
    <name type="scientific">Desertifilum tharense IPPAS B-1220</name>
    <dbReference type="NCBI Taxonomy" id="1781255"/>
    <lineage>
        <taxon>Bacteria</taxon>
        <taxon>Bacillati</taxon>
        <taxon>Cyanobacteriota</taxon>
        <taxon>Cyanophyceae</taxon>
        <taxon>Desertifilales</taxon>
        <taxon>Desertifilaceae</taxon>
        <taxon>Desertifilum</taxon>
    </lineage>
</organism>
<accession>A0ACD5H153</accession>
<name>A0ACD5H153_9CYAN</name>
<dbReference type="EMBL" id="CP182909">
    <property type="protein sequence ID" value="XPM66983.1"/>
    <property type="molecule type" value="Genomic_DNA"/>
</dbReference>
<protein>
    <submittedName>
        <fullName evidence="1">Isochorismate synthase</fullName>
    </submittedName>
</protein>
<proteinExistence type="predicted"/>
<evidence type="ECO:0000313" key="2">
    <source>
        <dbReference type="Proteomes" id="UP000095472"/>
    </source>
</evidence>
<evidence type="ECO:0000313" key="1">
    <source>
        <dbReference type="EMBL" id="XPM66983.1"/>
    </source>
</evidence>
<keyword evidence="2" id="KW-1185">Reference proteome</keyword>
<sequence>MNFGGKVMNIVKSFGEFIQYLLEAATRTFQPNEEEYPEIGVQPYSGDGASEWVEF</sequence>
<reference evidence="1 2" key="1">
    <citation type="journal article" date="2016" name="Genome Announc.">
        <title>Draft Genome Sequence of the Thermotolerant Cyanobacterium Desertifilum sp. IPPAS B-1220.</title>
        <authorList>
            <person name="Mironov K.S."/>
            <person name="Sinetova M.A."/>
            <person name="Bolatkhan K."/>
            <person name="Zayadan B.K."/>
            <person name="Ustinova V.V."/>
            <person name="Kupriyanova E.V."/>
            <person name="Skrypnik A.N."/>
            <person name="Gogoleva N.E."/>
            <person name="Gogolev Y.V."/>
            <person name="Los D.A."/>
        </authorList>
    </citation>
    <scope>NUCLEOTIDE SEQUENCE [LARGE SCALE GENOMIC DNA]</scope>
    <source>
        <strain evidence="1 2">IPPAS B-1220</strain>
    </source>
</reference>
<gene>
    <name evidence="1" type="ORF">BH720_018620</name>
</gene>